<keyword evidence="2" id="KW-0472">Membrane</keyword>
<keyword evidence="1" id="KW-0813">Transport</keyword>
<dbReference type="Pfam" id="PF07660">
    <property type="entry name" value="STN"/>
    <property type="match status" value="1"/>
</dbReference>
<dbReference type="SUPFAM" id="SSF49464">
    <property type="entry name" value="Carboxypeptidase regulatory domain-like"/>
    <property type="match status" value="1"/>
</dbReference>
<protein>
    <recommendedName>
        <fullName evidence="4">Secretin/TonB short N-terminal domain-containing protein</fullName>
    </recommendedName>
</protein>
<keyword evidence="3" id="KW-0998">Cell outer membrane</keyword>
<comment type="caution">
    <text evidence="5">The sequence shown here is derived from an EMBL/GenBank/DDBJ whole genome shotgun (WGS) entry which is preliminary data.</text>
</comment>
<dbReference type="EMBL" id="LMZQ01000001">
    <property type="protein sequence ID" value="KRT17829.1"/>
    <property type="molecule type" value="Genomic_DNA"/>
</dbReference>
<evidence type="ECO:0000256" key="3">
    <source>
        <dbReference type="ARBA" id="ARBA00023237"/>
    </source>
</evidence>
<sequence length="1360" mass="151467">MRFKFISSFIVIVLLLLHGKSYGQISIHENKVEIQKLFKLIEQQSQITFLYDSQDVSGIPLITLKITNGSLPNVLSQVFKGLPLTYKIIAKTVLVKKNPRTTEKKEQANPTKIAGIYIRGMVMDEHHIPLQNVTIKEPRLSTSVLSKANGEFALQGGNSGVIVLSAPGFSEKVVEYVDTAFLNITLKNNFFKSIDLAEVKIESSNVLANPTKFIDLENRNYMNLAQILQGTIPGLSLQVVNTSTKTVTSIDHYVQFLNGQPYQAFMRSTVEDFLNIVGKVRGQQIIDLLLKGSNVPRSISDRYHLNTTTTISNTLVPEIRGASNFGNNVSNMLVVIDGFPQEGFPANYPMTNVESIEVIKDPKELIKWGPRAAGGAILIKSKTAKAGNLKFNYMSNFYFSPAPKFDREQLKLANTTTYLNYLQDLDAIANNTFGNSAFGLSPARELLAQKRSGQISASQFDSKWDSLSRMDNQEQLSLLRQDAFNQNHSLTVSGGNKAYKFTAIGNYTDGRTNDIRSKNSNLSLSLNNNFDLLKNKLHIRWLINFSDIRNRAGYSFSPTSINLDPYQLLLDAQGNYAYDNTRLSTSANQLIQSRGYKNYGVNILEDARLNSSTSNIISKQSNFNMNWNLLPGLQWSSSFIYTQRKGSTKTLFGAESSFARQLVDNYGQLTTNGVNFYVPYGDIFRQNKTDYDDANLRSGLNYAKQVGKHVLQLGLGVGGASITRSTPSYNTLYGYNERTGTSTPVFLPTNPSVQSTIRNFYTLFPGTSSTSFPFSLTQNTTGDTTVVRNLNANASMRYAFSDRINASALYTNVLNPLYGQSETYSTLSSYNAEVTGLAVKNWGHFLQDVLLSVGTSSIKMPDIPGRYTNTRYLQNYWNNYTIIVNGAIPTQQQGQSSRLLYQKLILAFADSAVVVNGAYNRQTIHGNLNAAASANAIENITTVSKYFSGGIDMFLRKKLLNVHFNYAKSPEGNDQFNGSLDYNISRETYFRSNKISDLSFNMILQQISPYQGLGVMQSTNVATNGSYSQAISSDFGLLPAQSKLFEAHARIGFTENKYNMDLRYYNQTSSGLNNNLSVLTDPSTGLSNQISFSSITNRGVEFFFNTVIVKTSSFNYNVTLNGARNSNIANNVPLTNFTASSDYTLALREGNDVSNIWAPRWAGLNSSGDPQIYNSNNNITSVLDSATIVSAMVKQGVTKSPWTGGFIQEVRLHNFFARVALTFNFGHVMRYYRPYPGSNLENSSLLAERWRKPGDELITDIPAINTLGANTYREFVSRYSSNSILPADNIRLSEVMLGFYVPNEKLKKFGLSGMTMTFQVQNLTYWARNKYHIDPATVSLDGRIGLPLPRIYSCNINVNF</sequence>
<evidence type="ECO:0000256" key="1">
    <source>
        <dbReference type="ARBA" id="ARBA00022448"/>
    </source>
</evidence>
<gene>
    <name evidence="5" type="ORF">ASU31_00595</name>
</gene>
<dbReference type="Pfam" id="PF07715">
    <property type="entry name" value="Plug"/>
    <property type="match status" value="1"/>
</dbReference>
<reference evidence="5 6" key="1">
    <citation type="submission" date="2015-11" db="EMBL/GenBank/DDBJ databases">
        <title>Sequence of Pedobacter ginsenosidimutans.</title>
        <authorList>
            <person name="Carson E."/>
            <person name="Keyser V."/>
            <person name="Newman J."/>
            <person name="Miller J."/>
        </authorList>
    </citation>
    <scope>NUCLEOTIDE SEQUENCE [LARGE SCALE GENOMIC DNA]</scope>
    <source>
        <strain evidence="5 6">KACC 14530</strain>
    </source>
</reference>
<name>A0A0T5VXA7_9SPHI</name>
<evidence type="ECO:0000313" key="5">
    <source>
        <dbReference type="EMBL" id="KRT17829.1"/>
    </source>
</evidence>
<dbReference type="RefSeq" id="WP_057930458.1">
    <property type="nucleotide sequence ID" value="NZ_LMZQ01000001.1"/>
</dbReference>
<dbReference type="InterPro" id="IPR037066">
    <property type="entry name" value="Plug_dom_sf"/>
</dbReference>
<dbReference type="OrthoDB" id="9768177at2"/>
<dbReference type="InterPro" id="IPR008969">
    <property type="entry name" value="CarboxyPept-like_regulatory"/>
</dbReference>
<keyword evidence="6" id="KW-1185">Reference proteome</keyword>
<evidence type="ECO:0000256" key="2">
    <source>
        <dbReference type="ARBA" id="ARBA00023136"/>
    </source>
</evidence>
<accession>A0A0T5VXA7</accession>
<dbReference type="Proteomes" id="UP000051950">
    <property type="component" value="Unassembled WGS sequence"/>
</dbReference>
<dbReference type="SUPFAM" id="SSF56935">
    <property type="entry name" value="Porins"/>
    <property type="match status" value="1"/>
</dbReference>
<evidence type="ECO:0000259" key="4">
    <source>
        <dbReference type="SMART" id="SM00965"/>
    </source>
</evidence>
<dbReference type="SMART" id="SM00965">
    <property type="entry name" value="STN"/>
    <property type="match status" value="1"/>
</dbReference>
<dbReference type="InterPro" id="IPR011662">
    <property type="entry name" value="Secretin/TonB_short_N"/>
</dbReference>
<dbReference type="InterPro" id="IPR012910">
    <property type="entry name" value="Plug_dom"/>
</dbReference>
<proteinExistence type="predicted"/>
<evidence type="ECO:0000313" key="6">
    <source>
        <dbReference type="Proteomes" id="UP000051950"/>
    </source>
</evidence>
<dbReference type="GO" id="GO:0019867">
    <property type="term" value="C:outer membrane"/>
    <property type="evidence" value="ECO:0007669"/>
    <property type="project" value="InterPro"/>
</dbReference>
<organism evidence="5 6">
    <name type="scientific">Pedobacter ginsenosidimutans</name>
    <dbReference type="NCBI Taxonomy" id="687842"/>
    <lineage>
        <taxon>Bacteria</taxon>
        <taxon>Pseudomonadati</taxon>
        <taxon>Bacteroidota</taxon>
        <taxon>Sphingobacteriia</taxon>
        <taxon>Sphingobacteriales</taxon>
        <taxon>Sphingobacteriaceae</taxon>
        <taxon>Pedobacter</taxon>
    </lineage>
</organism>
<feature type="domain" description="Secretin/TonB short N-terminal" evidence="4">
    <location>
        <begin position="47"/>
        <end position="98"/>
    </location>
</feature>
<dbReference type="STRING" id="687842.ASU31_00595"/>
<dbReference type="Gene3D" id="2.170.130.10">
    <property type="entry name" value="TonB-dependent receptor, plug domain"/>
    <property type="match status" value="1"/>
</dbReference>